<name>A0ABP0SK61_9DINO</name>
<evidence type="ECO:0000313" key="2">
    <source>
        <dbReference type="Proteomes" id="UP001642484"/>
    </source>
</evidence>
<gene>
    <name evidence="1" type="ORF">CCMP2556_LOCUS52260</name>
</gene>
<protein>
    <submittedName>
        <fullName evidence="1">Uncharacterized protein</fullName>
    </submittedName>
</protein>
<comment type="caution">
    <text evidence="1">The sequence shown here is derived from an EMBL/GenBank/DDBJ whole genome shotgun (WGS) entry which is preliminary data.</text>
</comment>
<sequence>MRNQLGYEVVEVKSDLYMTMRHELAVCWAISLEFMKCSVVHELSGHICTSALQPATCPAVQDAPGQATSSSGATEVALGRAGGRSAWRQDAEEVGALLR</sequence>
<accession>A0ABP0SK61</accession>
<proteinExistence type="predicted"/>
<evidence type="ECO:0000313" key="1">
    <source>
        <dbReference type="EMBL" id="CAK9112791.1"/>
    </source>
</evidence>
<dbReference type="EMBL" id="CAXAMN010027767">
    <property type="protein sequence ID" value="CAK9112791.1"/>
    <property type="molecule type" value="Genomic_DNA"/>
</dbReference>
<organism evidence="1 2">
    <name type="scientific">Durusdinium trenchii</name>
    <dbReference type="NCBI Taxonomy" id="1381693"/>
    <lineage>
        <taxon>Eukaryota</taxon>
        <taxon>Sar</taxon>
        <taxon>Alveolata</taxon>
        <taxon>Dinophyceae</taxon>
        <taxon>Suessiales</taxon>
        <taxon>Symbiodiniaceae</taxon>
        <taxon>Durusdinium</taxon>
    </lineage>
</organism>
<reference evidence="1 2" key="1">
    <citation type="submission" date="2024-02" db="EMBL/GenBank/DDBJ databases">
        <authorList>
            <person name="Chen Y."/>
            <person name="Shah S."/>
            <person name="Dougan E. K."/>
            <person name="Thang M."/>
            <person name="Chan C."/>
        </authorList>
    </citation>
    <scope>NUCLEOTIDE SEQUENCE [LARGE SCALE GENOMIC DNA]</scope>
</reference>
<keyword evidence="2" id="KW-1185">Reference proteome</keyword>
<dbReference type="Proteomes" id="UP001642484">
    <property type="component" value="Unassembled WGS sequence"/>
</dbReference>